<accession>A0A3L6R248</accession>
<feature type="region of interest" description="Disordered" evidence="1">
    <location>
        <begin position="318"/>
        <end position="357"/>
    </location>
</feature>
<dbReference type="InterPro" id="IPR008507">
    <property type="entry name" value="DUF789"/>
</dbReference>
<dbReference type="STRING" id="4540.A0A3L6R248"/>
<feature type="region of interest" description="Disordered" evidence="1">
    <location>
        <begin position="1"/>
        <end position="63"/>
    </location>
</feature>
<sequence length="479" mass="51747">MSVPGVASRAADRFYCPPPRRHLLDKQQKQHQPLTAAPAVVEEPAKPTQELRRHGPPTPPAPAATNLESFIASTAVRVPARRHPRTGARGRGPGAGGHGEAPYYVLADLWDAFGEWSAYGAGVPLLLNGTDGVVQYYVPFLSAIQLYGSRPPPSSDRPNLTLAPRATTAAAATTAAHDERCGTAARVWRRKSNADEWGEMCPRVARCLRAGQSNCGLRPMEQDTHAGVRKINEPRGTPLLLCSSRPRCVAPFVLRPVLLLPSLCLSAAAASSPLSPSRWRDLLVSGEAGLPATRSRSCRAAGYATCRQSWNRAPVSRNRLSLSHRRSRHAPSSPPLPRAYASRRRPPPPPPRPEGRGCLHVFDPARHHWLRLPFAHFLPYHFFSPVSSSTSLLHLWVKTIHIDLTPCQILCGWAGGLRRDGREGDGGACDSRAGSGVVCCGEAGDGRVDVLRRDGWAGGGARPHGTAPKHISGMRFALI</sequence>
<proteinExistence type="predicted"/>
<evidence type="ECO:0000256" key="1">
    <source>
        <dbReference type="SAM" id="MobiDB-lite"/>
    </source>
</evidence>
<reference evidence="3" key="1">
    <citation type="journal article" date="2019" name="Nat. Commun.">
        <title>The genome of broomcorn millet.</title>
        <authorList>
            <person name="Zou C."/>
            <person name="Miki D."/>
            <person name="Li D."/>
            <person name="Tang Q."/>
            <person name="Xiao L."/>
            <person name="Rajput S."/>
            <person name="Deng P."/>
            <person name="Jia W."/>
            <person name="Huang R."/>
            <person name="Zhang M."/>
            <person name="Sun Y."/>
            <person name="Hu J."/>
            <person name="Fu X."/>
            <person name="Schnable P.S."/>
            <person name="Li F."/>
            <person name="Zhang H."/>
            <person name="Feng B."/>
            <person name="Zhu X."/>
            <person name="Liu R."/>
            <person name="Schnable J.C."/>
            <person name="Zhu J.-K."/>
            <person name="Zhang H."/>
        </authorList>
    </citation>
    <scope>NUCLEOTIDE SEQUENCE [LARGE SCALE GENOMIC DNA]</scope>
</reference>
<name>A0A3L6R248_PANMI</name>
<evidence type="ECO:0000313" key="3">
    <source>
        <dbReference type="Proteomes" id="UP000275267"/>
    </source>
</evidence>
<protein>
    <submittedName>
        <fullName evidence="2">Uncharacterized protein</fullName>
    </submittedName>
</protein>
<dbReference type="Proteomes" id="UP000275267">
    <property type="component" value="Unassembled WGS sequence"/>
</dbReference>
<dbReference type="EMBL" id="PQIB02000010">
    <property type="protein sequence ID" value="RLM92377.1"/>
    <property type="molecule type" value="Genomic_DNA"/>
</dbReference>
<dbReference type="PANTHER" id="PTHR31343:SF42">
    <property type="entry name" value="T15D22.8"/>
    <property type="match status" value="1"/>
</dbReference>
<keyword evidence="3" id="KW-1185">Reference proteome</keyword>
<feature type="compositionally biased region" description="Basic and acidic residues" evidence="1">
    <location>
        <begin position="43"/>
        <end position="53"/>
    </location>
</feature>
<dbReference type="AlphaFoldDB" id="A0A3L6R248"/>
<gene>
    <name evidence="2" type="ORF">C2845_PM08G11290</name>
</gene>
<dbReference type="PANTHER" id="PTHR31343">
    <property type="entry name" value="T15D22.8"/>
    <property type="match status" value="1"/>
</dbReference>
<organism evidence="2 3">
    <name type="scientific">Panicum miliaceum</name>
    <name type="common">Proso millet</name>
    <name type="synonym">Broomcorn millet</name>
    <dbReference type="NCBI Taxonomy" id="4540"/>
    <lineage>
        <taxon>Eukaryota</taxon>
        <taxon>Viridiplantae</taxon>
        <taxon>Streptophyta</taxon>
        <taxon>Embryophyta</taxon>
        <taxon>Tracheophyta</taxon>
        <taxon>Spermatophyta</taxon>
        <taxon>Magnoliopsida</taxon>
        <taxon>Liliopsida</taxon>
        <taxon>Poales</taxon>
        <taxon>Poaceae</taxon>
        <taxon>PACMAD clade</taxon>
        <taxon>Panicoideae</taxon>
        <taxon>Panicodae</taxon>
        <taxon>Paniceae</taxon>
        <taxon>Panicinae</taxon>
        <taxon>Panicum</taxon>
        <taxon>Panicum sect. Panicum</taxon>
    </lineage>
</organism>
<comment type="caution">
    <text evidence="2">The sequence shown here is derived from an EMBL/GenBank/DDBJ whole genome shotgun (WGS) entry which is preliminary data.</text>
</comment>
<evidence type="ECO:0000313" key="2">
    <source>
        <dbReference type="EMBL" id="RLM92377.1"/>
    </source>
</evidence>
<dbReference type="Pfam" id="PF05623">
    <property type="entry name" value="DUF789"/>
    <property type="match status" value="1"/>
</dbReference>